<dbReference type="Proteomes" id="UP000443090">
    <property type="component" value="Unassembled WGS sequence"/>
</dbReference>
<keyword evidence="1" id="KW-0677">Repeat</keyword>
<feature type="region of interest" description="Disordered" evidence="4">
    <location>
        <begin position="135"/>
        <end position="161"/>
    </location>
</feature>
<dbReference type="Gene3D" id="1.25.40.20">
    <property type="entry name" value="Ankyrin repeat-containing domain"/>
    <property type="match status" value="2"/>
</dbReference>
<dbReference type="PANTHER" id="PTHR24166">
    <property type="entry name" value="ROLLING PEBBLES, ISOFORM B"/>
    <property type="match status" value="1"/>
</dbReference>
<dbReference type="Pfam" id="PF12796">
    <property type="entry name" value="Ank_2"/>
    <property type="match status" value="2"/>
</dbReference>
<dbReference type="InterPro" id="IPR011009">
    <property type="entry name" value="Kinase-like_dom_sf"/>
</dbReference>
<organism evidence="5 6">
    <name type="scientific">Lachnellula occidentalis</name>
    <dbReference type="NCBI Taxonomy" id="215460"/>
    <lineage>
        <taxon>Eukaryota</taxon>
        <taxon>Fungi</taxon>
        <taxon>Dikarya</taxon>
        <taxon>Ascomycota</taxon>
        <taxon>Pezizomycotina</taxon>
        <taxon>Leotiomycetes</taxon>
        <taxon>Helotiales</taxon>
        <taxon>Lachnaceae</taxon>
        <taxon>Lachnellula</taxon>
    </lineage>
</organism>
<dbReference type="PROSITE" id="PS50088">
    <property type="entry name" value="ANK_REPEAT"/>
    <property type="match status" value="5"/>
</dbReference>
<evidence type="ECO:0000256" key="3">
    <source>
        <dbReference type="PROSITE-ProRule" id="PRU00023"/>
    </source>
</evidence>
<feature type="region of interest" description="Disordered" evidence="4">
    <location>
        <begin position="108"/>
        <end position="127"/>
    </location>
</feature>
<dbReference type="Pfam" id="PF00023">
    <property type="entry name" value="Ank"/>
    <property type="match status" value="2"/>
</dbReference>
<sequence length="521" mass="57090">MAVTLGCSLPTTGKDSFRPYAYTNAVDIWSLGCVLFQLVAHQLPFSPSSPRLRPSASQALQSSWILEGGAEDVTSVLPSNSASYSFSGQFTTVQIPTFKTIKEQNDTLSGGTALGNEEITWPPPIPRENVSLVTTSSKLTASSTPERPANPAEAKPEQSRDELLKKRTFLATHIGGNDNYKHPLNRWAHVRFHGQSKSYGTALQDAVSIGDERIVQSLLNNGANATENCQEVYNSLHVAAAFGQDAIMKLFLKNSKDRIEYKDCKGVTPLMFAIMSNEASMVKLLLNEGANARGKCELGCNILHVAASFGNETILKLLLENRNVDIESKDKKKTPLMHASICNHEALVKLLLQGGANVETEDINGLTSIALAVEHGSEEIVRTLFEFGKADVSWKSSDAITLLHIAAQEGHDGIVKYLLQTCKVNINPKDNMGDTPLFLACSYGCKENVKLLLATGADLESKDACGRTPLMLAVREWHEAVVRLLLEEKAQIRQRDKEGRTALSYAYENKNEAIVRLLEYN</sequence>
<dbReference type="InterPro" id="IPR002110">
    <property type="entry name" value="Ankyrin_rpt"/>
</dbReference>
<dbReference type="AlphaFoldDB" id="A0A8H8RLB2"/>
<dbReference type="SUPFAM" id="SSF56112">
    <property type="entry name" value="Protein kinase-like (PK-like)"/>
    <property type="match status" value="1"/>
</dbReference>
<reference evidence="5 6" key="1">
    <citation type="submission" date="2018-05" db="EMBL/GenBank/DDBJ databases">
        <title>Genome sequencing and assembly of the regulated plant pathogen Lachnellula willkommii and related sister species for the development of diagnostic species identification markers.</title>
        <authorList>
            <person name="Giroux E."/>
            <person name="Bilodeau G."/>
        </authorList>
    </citation>
    <scope>NUCLEOTIDE SEQUENCE [LARGE SCALE GENOMIC DNA]</scope>
    <source>
        <strain evidence="5 6">CBS 160.35</strain>
    </source>
</reference>
<feature type="repeat" description="ANK" evidence="3">
    <location>
        <begin position="465"/>
        <end position="497"/>
    </location>
</feature>
<feature type="repeat" description="ANK" evidence="3">
    <location>
        <begin position="398"/>
        <end position="420"/>
    </location>
</feature>
<feature type="repeat" description="ANK" evidence="3">
    <location>
        <begin position="265"/>
        <end position="297"/>
    </location>
</feature>
<dbReference type="EMBL" id="QGMI01000772">
    <property type="protein sequence ID" value="TVY36880.1"/>
    <property type="molecule type" value="Genomic_DNA"/>
</dbReference>
<dbReference type="SMART" id="SM00248">
    <property type="entry name" value="ANK"/>
    <property type="match status" value="9"/>
</dbReference>
<feature type="compositionally biased region" description="Polar residues" evidence="4">
    <location>
        <begin position="135"/>
        <end position="145"/>
    </location>
</feature>
<dbReference type="InterPro" id="IPR050889">
    <property type="entry name" value="Dendritic_Spine_Reg/Scaffold"/>
</dbReference>
<dbReference type="PANTHER" id="PTHR24166:SF48">
    <property type="entry name" value="PROTEIN VAPYRIN"/>
    <property type="match status" value="1"/>
</dbReference>
<evidence type="ECO:0000256" key="2">
    <source>
        <dbReference type="ARBA" id="ARBA00023043"/>
    </source>
</evidence>
<evidence type="ECO:0000256" key="1">
    <source>
        <dbReference type="ARBA" id="ARBA00022737"/>
    </source>
</evidence>
<dbReference type="OrthoDB" id="20872at2759"/>
<keyword evidence="6" id="KW-1185">Reference proteome</keyword>
<accession>A0A8H8RLB2</accession>
<feature type="repeat" description="ANK" evidence="3">
    <location>
        <begin position="331"/>
        <end position="363"/>
    </location>
</feature>
<name>A0A8H8RLB2_9HELO</name>
<evidence type="ECO:0000256" key="4">
    <source>
        <dbReference type="SAM" id="MobiDB-lite"/>
    </source>
</evidence>
<dbReference type="Gene3D" id="1.10.510.10">
    <property type="entry name" value="Transferase(Phosphotransferase) domain 1"/>
    <property type="match status" value="1"/>
</dbReference>
<evidence type="ECO:0000313" key="5">
    <source>
        <dbReference type="EMBL" id="TVY36880.1"/>
    </source>
</evidence>
<gene>
    <name evidence="5" type="primary">ANK2</name>
    <name evidence="5" type="ORF">LOCC1_G006897</name>
</gene>
<feature type="repeat" description="ANK" evidence="3">
    <location>
        <begin position="432"/>
        <end position="464"/>
    </location>
</feature>
<keyword evidence="2 3" id="KW-0040">ANK repeat</keyword>
<protein>
    <submittedName>
        <fullName evidence="5">Ankyrin</fullName>
    </submittedName>
</protein>
<dbReference type="InterPro" id="IPR036770">
    <property type="entry name" value="Ankyrin_rpt-contain_sf"/>
</dbReference>
<dbReference type="PROSITE" id="PS50297">
    <property type="entry name" value="ANK_REP_REGION"/>
    <property type="match status" value="5"/>
</dbReference>
<evidence type="ECO:0000313" key="6">
    <source>
        <dbReference type="Proteomes" id="UP000443090"/>
    </source>
</evidence>
<proteinExistence type="predicted"/>
<comment type="caution">
    <text evidence="5">The sequence shown here is derived from an EMBL/GenBank/DDBJ whole genome shotgun (WGS) entry which is preliminary data.</text>
</comment>
<dbReference type="SUPFAM" id="SSF48403">
    <property type="entry name" value="Ankyrin repeat"/>
    <property type="match status" value="1"/>
</dbReference>